<dbReference type="RefSeq" id="WP_388351860.1">
    <property type="nucleotide sequence ID" value="NZ_JBIAFJ010000032.1"/>
</dbReference>
<keyword evidence="2" id="KW-1185">Reference proteome</keyword>
<comment type="caution">
    <text evidence="1">The sequence shown here is derived from an EMBL/GenBank/DDBJ whole genome shotgun (WGS) entry which is preliminary data.</text>
</comment>
<evidence type="ECO:0000313" key="1">
    <source>
        <dbReference type="EMBL" id="MFE9173316.1"/>
    </source>
</evidence>
<dbReference type="Pfam" id="PF14568">
    <property type="entry name" value="SUKH_6"/>
    <property type="match status" value="1"/>
</dbReference>
<sequence>MARIVGSVGGSPEAAQVVDWTAAEEVVGTRLPADYKELFSHYGEGEFSGYLNLYPPVESNTASIVSWLRSMRTAAETIPYARDAYAPYGLFSPGGTGLLPWGGSVQADEFCWLVGGGDPDAWPIVARSHSEGWHTYPMTMSEFVHRVLHDVGFEGFTVADVVDPPYFERL</sequence>
<gene>
    <name evidence="1" type="ORF">ACFYNZ_28270</name>
</gene>
<name>A0ABW6KZM2_9ACTN</name>
<dbReference type="Proteomes" id="UP001601197">
    <property type="component" value="Unassembled WGS sequence"/>
</dbReference>
<protein>
    <submittedName>
        <fullName evidence="1">SMI1/KNR4 family protein</fullName>
    </submittedName>
</protein>
<dbReference type="EMBL" id="JBIAFJ010000032">
    <property type="protein sequence ID" value="MFE9173316.1"/>
    <property type="molecule type" value="Genomic_DNA"/>
</dbReference>
<dbReference type="Gene3D" id="3.40.1580.10">
    <property type="entry name" value="SMI1/KNR4-like"/>
    <property type="match status" value="1"/>
</dbReference>
<proteinExistence type="predicted"/>
<dbReference type="InterPro" id="IPR037883">
    <property type="entry name" value="Knr4/Smi1-like_sf"/>
</dbReference>
<reference evidence="1 2" key="1">
    <citation type="submission" date="2024-10" db="EMBL/GenBank/DDBJ databases">
        <title>The Natural Products Discovery Center: Release of the First 8490 Sequenced Strains for Exploring Actinobacteria Biosynthetic Diversity.</title>
        <authorList>
            <person name="Kalkreuter E."/>
            <person name="Kautsar S.A."/>
            <person name="Yang D."/>
            <person name="Bader C.D."/>
            <person name="Teijaro C.N."/>
            <person name="Fluegel L."/>
            <person name="Davis C.M."/>
            <person name="Simpson J.R."/>
            <person name="Lauterbach L."/>
            <person name="Steele A.D."/>
            <person name="Gui C."/>
            <person name="Meng S."/>
            <person name="Li G."/>
            <person name="Viehrig K."/>
            <person name="Ye F."/>
            <person name="Su P."/>
            <person name="Kiefer A.F."/>
            <person name="Nichols A."/>
            <person name="Cepeda A.J."/>
            <person name="Yan W."/>
            <person name="Fan B."/>
            <person name="Jiang Y."/>
            <person name="Adhikari A."/>
            <person name="Zheng C.-J."/>
            <person name="Schuster L."/>
            <person name="Cowan T.M."/>
            <person name="Smanski M.J."/>
            <person name="Chevrette M.G."/>
            <person name="De Carvalho L.P.S."/>
            <person name="Shen B."/>
        </authorList>
    </citation>
    <scope>NUCLEOTIDE SEQUENCE [LARGE SCALE GENOMIC DNA]</scope>
    <source>
        <strain evidence="1 2">NPDC007147</strain>
    </source>
</reference>
<accession>A0ABW6KZM2</accession>
<dbReference type="SUPFAM" id="SSF160631">
    <property type="entry name" value="SMI1/KNR4-like"/>
    <property type="match status" value="1"/>
</dbReference>
<evidence type="ECO:0000313" key="2">
    <source>
        <dbReference type="Proteomes" id="UP001601197"/>
    </source>
</evidence>
<organism evidence="1 2">
    <name type="scientific">Streptomyces kebangsaanensis</name>
    <dbReference type="NCBI Taxonomy" id="864058"/>
    <lineage>
        <taxon>Bacteria</taxon>
        <taxon>Bacillati</taxon>
        <taxon>Actinomycetota</taxon>
        <taxon>Actinomycetes</taxon>
        <taxon>Kitasatosporales</taxon>
        <taxon>Streptomycetaceae</taxon>
        <taxon>Streptomyces</taxon>
    </lineage>
</organism>